<proteinExistence type="predicted"/>
<dbReference type="OrthoDB" id="786521at2759"/>
<evidence type="ECO:0000313" key="2">
    <source>
        <dbReference type="Proteomes" id="UP000829196"/>
    </source>
</evidence>
<evidence type="ECO:0000313" key="1">
    <source>
        <dbReference type="EMBL" id="KAI0500208.1"/>
    </source>
</evidence>
<gene>
    <name evidence="1" type="ORF">KFK09_018417</name>
</gene>
<sequence>MNQSACGLIRNCLSQEIKYGVVIETSIVKLWKTLENKYLMKSVENHLHMKRWLYRFQMRHMITIDEHLNNFTKLLADILNLDENVRDEDKTLLPLNSLLDEFENYTTTLIHGKEVSTMVR</sequence>
<evidence type="ECO:0008006" key="3">
    <source>
        <dbReference type="Google" id="ProtNLM"/>
    </source>
</evidence>
<keyword evidence="2" id="KW-1185">Reference proteome</keyword>
<protein>
    <recommendedName>
        <fullName evidence="3">Retrovirus-related Pol polyprotein from transposon TNT 1-94</fullName>
    </recommendedName>
</protein>
<dbReference type="EMBL" id="JAGYWB010000013">
    <property type="protein sequence ID" value="KAI0500208.1"/>
    <property type="molecule type" value="Genomic_DNA"/>
</dbReference>
<dbReference type="AlphaFoldDB" id="A0A8T3AW08"/>
<accession>A0A8T3AW08</accession>
<dbReference type="Pfam" id="PF14223">
    <property type="entry name" value="Retrotran_gag_2"/>
    <property type="match status" value="1"/>
</dbReference>
<organism evidence="1 2">
    <name type="scientific">Dendrobium nobile</name>
    <name type="common">Orchid</name>
    <dbReference type="NCBI Taxonomy" id="94219"/>
    <lineage>
        <taxon>Eukaryota</taxon>
        <taxon>Viridiplantae</taxon>
        <taxon>Streptophyta</taxon>
        <taxon>Embryophyta</taxon>
        <taxon>Tracheophyta</taxon>
        <taxon>Spermatophyta</taxon>
        <taxon>Magnoliopsida</taxon>
        <taxon>Liliopsida</taxon>
        <taxon>Asparagales</taxon>
        <taxon>Orchidaceae</taxon>
        <taxon>Epidendroideae</taxon>
        <taxon>Malaxideae</taxon>
        <taxon>Dendrobiinae</taxon>
        <taxon>Dendrobium</taxon>
    </lineage>
</organism>
<dbReference type="Proteomes" id="UP000829196">
    <property type="component" value="Unassembled WGS sequence"/>
</dbReference>
<name>A0A8T3AW08_DENNO</name>
<reference evidence="1" key="1">
    <citation type="journal article" date="2022" name="Front. Genet.">
        <title>Chromosome-Scale Assembly of the Dendrobium nobile Genome Provides Insights Into the Molecular Mechanism of the Biosynthesis of the Medicinal Active Ingredient of Dendrobium.</title>
        <authorList>
            <person name="Xu Q."/>
            <person name="Niu S.-C."/>
            <person name="Li K.-L."/>
            <person name="Zheng P.-J."/>
            <person name="Zhang X.-J."/>
            <person name="Jia Y."/>
            <person name="Liu Y."/>
            <person name="Niu Y.-X."/>
            <person name="Yu L.-H."/>
            <person name="Chen D.-F."/>
            <person name="Zhang G.-Q."/>
        </authorList>
    </citation>
    <scope>NUCLEOTIDE SEQUENCE</scope>
    <source>
        <tissue evidence="1">Leaf</tissue>
    </source>
</reference>
<comment type="caution">
    <text evidence="1">The sequence shown here is derived from an EMBL/GenBank/DDBJ whole genome shotgun (WGS) entry which is preliminary data.</text>
</comment>